<accession>A0A9E3H5C4</accession>
<dbReference type="EMBL" id="JAHHHW010000050">
    <property type="protein sequence ID" value="MBW4431103.1"/>
    <property type="molecule type" value="Genomic_DNA"/>
</dbReference>
<reference evidence="2" key="1">
    <citation type="submission" date="2021-05" db="EMBL/GenBank/DDBJ databases">
        <authorList>
            <person name="Pietrasiak N."/>
            <person name="Ward R."/>
            <person name="Stajich J.E."/>
            <person name="Kurbessoian T."/>
        </authorList>
    </citation>
    <scope>NUCLEOTIDE SEQUENCE</scope>
    <source>
        <strain evidence="2">HA4357-MV3</strain>
    </source>
</reference>
<proteinExistence type="predicted"/>
<dbReference type="AlphaFoldDB" id="A0A9E3H5C4"/>
<evidence type="ECO:0000313" key="3">
    <source>
        <dbReference type="Proteomes" id="UP000813215"/>
    </source>
</evidence>
<dbReference type="Proteomes" id="UP000813215">
    <property type="component" value="Unassembled WGS sequence"/>
</dbReference>
<organism evidence="2 3">
    <name type="scientific">Pelatocladus maniniholoensis HA4357-MV3</name>
    <dbReference type="NCBI Taxonomy" id="1117104"/>
    <lineage>
        <taxon>Bacteria</taxon>
        <taxon>Bacillati</taxon>
        <taxon>Cyanobacteriota</taxon>
        <taxon>Cyanophyceae</taxon>
        <taxon>Nostocales</taxon>
        <taxon>Nostocaceae</taxon>
        <taxon>Pelatocladus</taxon>
    </lineage>
</organism>
<protein>
    <submittedName>
        <fullName evidence="2">GAF domain-containing protein</fullName>
    </submittedName>
</protein>
<comment type="caution">
    <text evidence="2">The sequence shown here is derived from an EMBL/GenBank/DDBJ whole genome shotgun (WGS) entry which is preliminary data.</text>
</comment>
<reference evidence="2" key="2">
    <citation type="journal article" date="2022" name="Microbiol. Resour. Announc.">
        <title>Metagenome Sequencing to Explore Phylogenomics of Terrestrial Cyanobacteria.</title>
        <authorList>
            <person name="Ward R.D."/>
            <person name="Stajich J.E."/>
            <person name="Johansen J.R."/>
            <person name="Huntemann M."/>
            <person name="Clum A."/>
            <person name="Foster B."/>
            <person name="Foster B."/>
            <person name="Roux S."/>
            <person name="Palaniappan K."/>
            <person name="Varghese N."/>
            <person name="Mukherjee S."/>
            <person name="Reddy T.B.K."/>
            <person name="Daum C."/>
            <person name="Copeland A."/>
            <person name="Chen I.A."/>
            <person name="Ivanova N.N."/>
            <person name="Kyrpides N.C."/>
            <person name="Shapiro N."/>
            <person name="Eloe-Fadrosh E.A."/>
            <person name="Pietrasiak N."/>
        </authorList>
    </citation>
    <scope>NUCLEOTIDE SEQUENCE</scope>
    <source>
        <strain evidence="2">HA4357-MV3</strain>
    </source>
</reference>
<dbReference type="SMART" id="SM00065">
    <property type="entry name" value="GAF"/>
    <property type="match status" value="1"/>
</dbReference>
<feature type="domain" description="GAF" evidence="1">
    <location>
        <begin position="31"/>
        <end position="176"/>
    </location>
</feature>
<evidence type="ECO:0000259" key="1">
    <source>
        <dbReference type="SMART" id="SM00065"/>
    </source>
</evidence>
<dbReference type="SUPFAM" id="SSF55781">
    <property type="entry name" value="GAF domain-like"/>
    <property type="match status" value="1"/>
</dbReference>
<dbReference type="Gene3D" id="3.30.450.40">
    <property type="match status" value="1"/>
</dbReference>
<gene>
    <name evidence="2" type="ORF">KME28_05040</name>
</gene>
<sequence>MLYWENQSGLSSFYKGWNVFIGEEQNDTADKFETSLKKVLEWLKEYMCVDTVTILLPVRDQQNLDVYASIGLEEEIAQNIRIPIGHGIAGRIAATMKPMILDNVSEVDIFSPILRQKDLKSLVGIPVLLKQGVVGVLHVGTIKSHQFTERDVEQLQLAAHRISTMIHAEVLNFEQSECNQKLGLHNFYLNPHFHSVFQALILSISTLKERVLRLASAALACISSARQKDKEYNLPMFEIG</sequence>
<evidence type="ECO:0000313" key="2">
    <source>
        <dbReference type="EMBL" id="MBW4431103.1"/>
    </source>
</evidence>
<name>A0A9E3H5C4_9NOST</name>
<dbReference type="Pfam" id="PF01590">
    <property type="entry name" value="GAF"/>
    <property type="match status" value="1"/>
</dbReference>
<dbReference type="InterPro" id="IPR003018">
    <property type="entry name" value="GAF"/>
</dbReference>
<dbReference type="InterPro" id="IPR029016">
    <property type="entry name" value="GAF-like_dom_sf"/>
</dbReference>